<comment type="caution">
    <text evidence="2">The sequence shown here is derived from an EMBL/GenBank/DDBJ whole genome shotgun (WGS) entry which is preliminary data.</text>
</comment>
<dbReference type="GeneID" id="39744716"/>
<dbReference type="EMBL" id="BDQF01000019">
    <property type="protein sequence ID" value="GAW83908.1"/>
    <property type="molecule type" value="Genomic_DNA"/>
</dbReference>
<keyword evidence="1" id="KW-1133">Transmembrane helix</keyword>
<keyword evidence="1" id="KW-0472">Membrane</keyword>
<evidence type="ECO:0000313" key="3">
    <source>
        <dbReference type="Proteomes" id="UP000195521"/>
    </source>
</evidence>
<feature type="transmembrane region" description="Helical" evidence="1">
    <location>
        <begin position="226"/>
        <end position="254"/>
    </location>
</feature>
<organism evidence="2 3">
    <name type="scientific">Plasmodium gonderi</name>
    <dbReference type="NCBI Taxonomy" id="77519"/>
    <lineage>
        <taxon>Eukaryota</taxon>
        <taxon>Sar</taxon>
        <taxon>Alveolata</taxon>
        <taxon>Apicomplexa</taxon>
        <taxon>Aconoidasida</taxon>
        <taxon>Haemosporida</taxon>
        <taxon>Plasmodiidae</taxon>
        <taxon>Plasmodium</taxon>
        <taxon>Plasmodium (Plasmodium)</taxon>
    </lineage>
</organism>
<accession>A0A1Y1JQY7</accession>
<dbReference type="Proteomes" id="UP000195521">
    <property type="component" value="Unassembled WGS sequence"/>
</dbReference>
<keyword evidence="3" id="KW-1185">Reference proteome</keyword>
<evidence type="ECO:0000256" key="1">
    <source>
        <dbReference type="SAM" id="Phobius"/>
    </source>
</evidence>
<sequence length="300" mass="36000">MEDNFDYENIFPQCSDNFTEATTESFTAGATKIQSACQLIYFMIEANSKMWIPFINECKILSHYLIYINNNSSNDGKNCCNYFNYRLKQLLRQYNCDIQNTLTSYEQMIKAYTLYNLSKYDICWEHVKNLEDDSFFNISFLEWLYFYLADYKRKENKRSFTCPRNSFDYKEYLKLLSECETKKNKNFCRIIYKLQDENSDYMLFICKCLEDAKPLAITSETNTIRLAVATFIVLCTILITVLIFYRFNFFGLYLQRTLRKIRSHLNNKNNDNYILNDIFEMEYTGLIKDEYKIEYTSKGY</sequence>
<evidence type="ECO:0000313" key="2">
    <source>
        <dbReference type="EMBL" id="GAW83908.1"/>
    </source>
</evidence>
<reference evidence="3" key="1">
    <citation type="submission" date="2017-04" db="EMBL/GenBank/DDBJ databases">
        <title>Plasmodium gonderi genome.</title>
        <authorList>
            <person name="Arisue N."/>
            <person name="Honma H."/>
            <person name="Kawai S."/>
            <person name="Tougan T."/>
            <person name="Tanabe K."/>
            <person name="Horii T."/>
        </authorList>
    </citation>
    <scope>NUCLEOTIDE SEQUENCE [LARGE SCALE GENOMIC DNA]</scope>
    <source>
        <strain evidence="3">ATCC 30045</strain>
    </source>
</reference>
<dbReference type="AlphaFoldDB" id="A0A1Y1JQY7"/>
<name>A0A1Y1JQY7_PLAGO</name>
<protein>
    <submittedName>
        <fullName evidence="2">Variable surface protein</fullName>
    </submittedName>
</protein>
<dbReference type="RefSeq" id="XP_028546497.1">
    <property type="nucleotide sequence ID" value="XM_028690696.1"/>
</dbReference>
<gene>
    <name evidence="2" type="ORF">PGO_000045</name>
</gene>
<keyword evidence="1" id="KW-0812">Transmembrane</keyword>
<proteinExistence type="predicted"/>